<accession>A0A1M5DTE9</accession>
<evidence type="ECO:0000313" key="2">
    <source>
        <dbReference type="Proteomes" id="UP000184196"/>
    </source>
</evidence>
<gene>
    <name evidence="1" type="ORF">SAMN02745218_02913</name>
</gene>
<protein>
    <submittedName>
        <fullName evidence="1">Uncharacterized protein</fullName>
    </submittedName>
</protein>
<dbReference type="Proteomes" id="UP000184196">
    <property type="component" value="Unassembled WGS sequence"/>
</dbReference>
<dbReference type="AlphaFoldDB" id="A0A1M5DTE9"/>
<organism evidence="1 2">
    <name type="scientific">Desulfofundulus australicus DSM 11792</name>
    <dbReference type="NCBI Taxonomy" id="1121425"/>
    <lineage>
        <taxon>Bacteria</taxon>
        <taxon>Bacillati</taxon>
        <taxon>Bacillota</taxon>
        <taxon>Clostridia</taxon>
        <taxon>Eubacteriales</taxon>
        <taxon>Peptococcaceae</taxon>
        <taxon>Desulfofundulus</taxon>
    </lineage>
</organism>
<dbReference type="EMBL" id="FQUW01000055">
    <property type="protein sequence ID" value="SHF70072.1"/>
    <property type="molecule type" value="Genomic_DNA"/>
</dbReference>
<reference evidence="2" key="1">
    <citation type="submission" date="2016-11" db="EMBL/GenBank/DDBJ databases">
        <authorList>
            <person name="Varghese N."/>
            <person name="Submissions S."/>
        </authorList>
    </citation>
    <scope>NUCLEOTIDE SEQUENCE [LARGE SCALE GENOMIC DNA]</scope>
    <source>
        <strain evidence="2">DSM 11792</strain>
    </source>
</reference>
<evidence type="ECO:0000313" key="1">
    <source>
        <dbReference type="EMBL" id="SHF70072.1"/>
    </source>
</evidence>
<keyword evidence="2" id="KW-1185">Reference proteome</keyword>
<proteinExistence type="predicted"/>
<name>A0A1M5DTE9_9FIRM</name>
<sequence length="93" mass="10205">MPVFRRFRKSWTERGYKNGAKPVQVPIEEDHPLAPTNPYGATWCWWPPPGVSGKSWTGAPVTATWKPSSARPGSGTGGIRRAMKVGLEAGFHD</sequence>